<keyword evidence="1" id="KW-0812">Transmembrane</keyword>
<feature type="transmembrane region" description="Helical" evidence="1">
    <location>
        <begin position="97"/>
        <end position="122"/>
    </location>
</feature>
<dbReference type="EMBL" id="PFLH01000027">
    <property type="protein sequence ID" value="PIY71143.1"/>
    <property type="molecule type" value="Genomic_DNA"/>
</dbReference>
<comment type="caution">
    <text evidence="2">The sequence shown here is derived from an EMBL/GenBank/DDBJ whole genome shotgun (WGS) entry which is preliminary data.</text>
</comment>
<evidence type="ECO:0000313" key="3">
    <source>
        <dbReference type="Proteomes" id="UP000230344"/>
    </source>
</evidence>
<sequence length="173" mass="20830">MKYIFVFFILFFIFLFQIFFLNNLPFLKYLNLALIFILLFFQKEEFFFGLGTAILGGLIMDFNSLFFRGFFSLNLILLFFILYFLAKRMDLKHLSGLLFFSLLGFILYQITSLSISYLFFFLNPKAPRPLVNSFYWSDFFCFLIVNLSFFLILCFIYGQFKFFSKGNRRRLLL</sequence>
<feature type="transmembrane region" description="Helical" evidence="1">
    <location>
        <begin position="134"/>
        <end position="160"/>
    </location>
</feature>
<dbReference type="Proteomes" id="UP000230344">
    <property type="component" value="Unassembled WGS sequence"/>
</dbReference>
<gene>
    <name evidence="2" type="ORF">COY88_01905</name>
</gene>
<accession>A0A2M7QFQ1</accession>
<evidence type="ECO:0000313" key="2">
    <source>
        <dbReference type="EMBL" id="PIY71143.1"/>
    </source>
</evidence>
<feature type="transmembrane region" description="Helical" evidence="1">
    <location>
        <begin position="6"/>
        <end position="25"/>
    </location>
</feature>
<feature type="transmembrane region" description="Helical" evidence="1">
    <location>
        <begin position="65"/>
        <end position="85"/>
    </location>
</feature>
<keyword evidence="1" id="KW-0472">Membrane</keyword>
<proteinExistence type="predicted"/>
<evidence type="ECO:0008006" key="4">
    <source>
        <dbReference type="Google" id="ProtNLM"/>
    </source>
</evidence>
<dbReference type="AlphaFoldDB" id="A0A2M7QFQ1"/>
<protein>
    <recommendedName>
        <fullName evidence="4">Rod shape-determining protein MreD</fullName>
    </recommendedName>
</protein>
<evidence type="ECO:0000256" key="1">
    <source>
        <dbReference type="SAM" id="Phobius"/>
    </source>
</evidence>
<keyword evidence="1" id="KW-1133">Transmembrane helix</keyword>
<name>A0A2M7QFQ1_9BACT</name>
<reference evidence="3" key="1">
    <citation type="submission" date="2017-09" db="EMBL/GenBank/DDBJ databases">
        <title>Depth-based differentiation of microbial function through sediment-hosted aquifers and enrichment of novel symbionts in the deep terrestrial subsurface.</title>
        <authorList>
            <person name="Probst A.J."/>
            <person name="Ladd B."/>
            <person name="Jarett J.K."/>
            <person name="Geller-Mcgrath D.E."/>
            <person name="Sieber C.M.K."/>
            <person name="Emerson J.B."/>
            <person name="Anantharaman K."/>
            <person name="Thomas B.C."/>
            <person name="Malmstrom R."/>
            <person name="Stieglmeier M."/>
            <person name="Klingl A."/>
            <person name="Woyke T."/>
            <person name="Ryan C.M."/>
            <person name="Banfield J.F."/>
        </authorList>
    </citation>
    <scope>NUCLEOTIDE SEQUENCE [LARGE SCALE GENOMIC DNA]</scope>
</reference>
<feature type="transmembrane region" description="Helical" evidence="1">
    <location>
        <begin position="32"/>
        <end position="59"/>
    </location>
</feature>
<organism evidence="2 3">
    <name type="scientific">Candidatus Roizmanbacteria bacterium CG_4_10_14_0_8_um_filter_35_28</name>
    <dbReference type="NCBI Taxonomy" id="1974827"/>
    <lineage>
        <taxon>Bacteria</taxon>
        <taxon>Candidatus Roizmaniibacteriota</taxon>
    </lineage>
</organism>